<feature type="domain" description="DUF397" evidence="2">
    <location>
        <begin position="11"/>
        <end position="65"/>
    </location>
</feature>
<organism evidence="3 4">
    <name type="scientific">Streptosporangium saharense</name>
    <dbReference type="NCBI Taxonomy" id="1706840"/>
    <lineage>
        <taxon>Bacteria</taxon>
        <taxon>Bacillati</taxon>
        <taxon>Actinomycetota</taxon>
        <taxon>Actinomycetes</taxon>
        <taxon>Streptosporangiales</taxon>
        <taxon>Streptosporangiaceae</taxon>
        <taxon>Streptosporangium</taxon>
    </lineage>
</organism>
<evidence type="ECO:0000256" key="1">
    <source>
        <dbReference type="SAM" id="MobiDB-lite"/>
    </source>
</evidence>
<reference evidence="3 4" key="1">
    <citation type="submission" date="2020-08" db="EMBL/GenBank/DDBJ databases">
        <title>Genomic Encyclopedia of Type Strains, Phase III (KMG-III): the genomes of soil and plant-associated and newly described type strains.</title>
        <authorList>
            <person name="Whitman W."/>
        </authorList>
    </citation>
    <scope>NUCLEOTIDE SEQUENCE [LARGE SCALE GENOMIC DNA]</scope>
    <source>
        <strain evidence="3 4">CECT 8840</strain>
    </source>
</reference>
<evidence type="ECO:0000259" key="2">
    <source>
        <dbReference type="Pfam" id="PF04149"/>
    </source>
</evidence>
<feature type="region of interest" description="Disordered" evidence="1">
    <location>
        <begin position="1"/>
        <end position="23"/>
    </location>
</feature>
<dbReference type="Pfam" id="PF04149">
    <property type="entry name" value="DUF397"/>
    <property type="match status" value="1"/>
</dbReference>
<accession>A0A7W7QJ00</accession>
<dbReference type="EMBL" id="JACHJP010000001">
    <property type="protein sequence ID" value="MBB4914480.1"/>
    <property type="molecule type" value="Genomic_DNA"/>
</dbReference>
<comment type="caution">
    <text evidence="3">The sequence shown here is derived from an EMBL/GenBank/DDBJ whole genome shotgun (WGS) entry which is preliminary data.</text>
</comment>
<proteinExistence type="predicted"/>
<keyword evidence="4" id="KW-1185">Reference proteome</keyword>
<dbReference type="AlphaFoldDB" id="A0A7W7QJ00"/>
<dbReference type="RefSeq" id="WP_184713128.1">
    <property type="nucleotide sequence ID" value="NZ_JACHJP010000001.1"/>
</dbReference>
<gene>
    <name evidence="3" type="ORF">FHS44_001552</name>
</gene>
<dbReference type="InterPro" id="IPR007278">
    <property type="entry name" value="DUF397"/>
</dbReference>
<evidence type="ECO:0000313" key="3">
    <source>
        <dbReference type="EMBL" id="MBB4914480.1"/>
    </source>
</evidence>
<evidence type="ECO:0000313" key="4">
    <source>
        <dbReference type="Proteomes" id="UP000552644"/>
    </source>
</evidence>
<protein>
    <recommendedName>
        <fullName evidence="2">DUF397 domain-containing protein</fullName>
    </recommendedName>
</protein>
<sequence>MDGLNREFASATWRKSSLSSGDGGECVEVARLNGGHVGVRDSKNVTGPALAFTATGWESFVKGVKNGTFDTL</sequence>
<name>A0A7W7QJ00_9ACTN</name>
<dbReference type="Proteomes" id="UP000552644">
    <property type="component" value="Unassembled WGS sequence"/>
</dbReference>